<sequence length="302" mass="31314">MLRQEAARHAAVPSHPYAAETQGDFAPSLATAAAVDPGCLERACAARCMCDAACVAPGAPLVRPWWRRGVAGPGPVSAFFAPARAAPSPLLRAGEGAGLPWWESRDPPSTAWYQLNYGLPAASVPAEQPYNITGDATASEARGGFAFLPPRAADAAVDDGPAPPKEEEEEESGGVSAELLELRRRVEAVEAMCCRRDVAGDEERRGAGASAAAAQPSLPEAPIASSPPSPSPSPPRTPEKPAGITLDRLMKAVRRARERAKEQDRQQLLASLCSEPGGAPGPASALQATAEGTAPQRAPPKT</sequence>
<protein>
    <submittedName>
        <fullName evidence="2">Uncharacterized protein</fullName>
    </submittedName>
</protein>
<dbReference type="RefSeq" id="XP_029231569.1">
    <property type="nucleotide sequence ID" value="XM_029368261.1"/>
</dbReference>
<dbReference type="OrthoDB" id="250241at2759"/>
<dbReference type="AlphaFoldDB" id="A0A3R7PWS6"/>
<organism evidence="2 3">
    <name type="scientific">Trypanosoma conorhini</name>
    <dbReference type="NCBI Taxonomy" id="83891"/>
    <lineage>
        <taxon>Eukaryota</taxon>
        <taxon>Discoba</taxon>
        <taxon>Euglenozoa</taxon>
        <taxon>Kinetoplastea</taxon>
        <taxon>Metakinetoplastina</taxon>
        <taxon>Trypanosomatida</taxon>
        <taxon>Trypanosomatidae</taxon>
        <taxon>Trypanosoma</taxon>
    </lineage>
</organism>
<accession>A0A3R7PWS6</accession>
<dbReference type="Proteomes" id="UP000284403">
    <property type="component" value="Unassembled WGS sequence"/>
</dbReference>
<comment type="caution">
    <text evidence="2">The sequence shown here is derived from an EMBL/GenBank/DDBJ whole genome shotgun (WGS) entry which is preliminary data.</text>
</comment>
<feature type="region of interest" description="Disordered" evidence="1">
    <location>
        <begin position="201"/>
        <end position="302"/>
    </location>
</feature>
<name>A0A3R7PWS6_9TRYP</name>
<feature type="compositionally biased region" description="Low complexity" evidence="1">
    <location>
        <begin position="207"/>
        <end position="224"/>
    </location>
</feature>
<evidence type="ECO:0000256" key="1">
    <source>
        <dbReference type="SAM" id="MobiDB-lite"/>
    </source>
</evidence>
<evidence type="ECO:0000313" key="2">
    <source>
        <dbReference type="EMBL" id="RNF26363.1"/>
    </source>
</evidence>
<feature type="region of interest" description="Disordered" evidence="1">
    <location>
        <begin position="153"/>
        <end position="179"/>
    </location>
</feature>
<reference evidence="2 3" key="1">
    <citation type="journal article" date="2018" name="BMC Genomics">
        <title>Genomic comparison of Trypanosoma conorhini and Trypanosoma rangeli to Trypanosoma cruzi strains of high and low virulence.</title>
        <authorList>
            <person name="Bradwell K.R."/>
            <person name="Koparde V.N."/>
            <person name="Matveyev A.V."/>
            <person name="Serrano M.G."/>
            <person name="Alves J.M."/>
            <person name="Parikh H."/>
            <person name="Huang B."/>
            <person name="Lee V."/>
            <person name="Espinosa-Alvarez O."/>
            <person name="Ortiz P.A."/>
            <person name="Costa-Martins A.G."/>
            <person name="Teixeira M.M."/>
            <person name="Buck G.A."/>
        </authorList>
    </citation>
    <scope>NUCLEOTIDE SEQUENCE [LARGE SCALE GENOMIC DNA]</scope>
    <source>
        <strain evidence="2 3">025E</strain>
    </source>
</reference>
<dbReference type="EMBL" id="MKKU01000045">
    <property type="protein sequence ID" value="RNF26363.1"/>
    <property type="molecule type" value="Genomic_DNA"/>
</dbReference>
<dbReference type="GeneID" id="40314934"/>
<evidence type="ECO:0000313" key="3">
    <source>
        <dbReference type="Proteomes" id="UP000284403"/>
    </source>
</evidence>
<keyword evidence="3" id="KW-1185">Reference proteome</keyword>
<feature type="compositionally biased region" description="Pro residues" evidence="1">
    <location>
        <begin position="225"/>
        <end position="236"/>
    </location>
</feature>
<proteinExistence type="predicted"/>
<gene>
    <name evidence="2" type="ORF">Tco025E_01323</name>
</gene>